<comment type="caution">
    <text evidence="4">The sequence shown here is derived from an EMBL/GenBank/DDBJ whole genome shotgun (WGS) entry which is preliminary data.</text>
</comment>
<sequence>MTTPGTARPSRRVRGGPLFLSADEAIAMVQPGDTLAIGGSGGGLVEPDLLISTLGRRFAETGDPSGLTLVHTTGIGDRAGGGMDHLAHPGLARRVIAGNWGMAPRMSEMVIENQFEAYNFPQGAMSQLFREIAGGRPGLLTHVGLGTFCDPRIEGGRLNDVTTEELVQVVELAGREWLFYPRIDLDVCFIRGTIADENGNISLEQEAANLEMLSIAQATRNSGGLVIAQVKYVARAGSLPPRSVEIPGICVDVVVVNKDQRQTITHDYNPAFSGQIKQALSHLDPFPLDQRKVVARRALAEIRDGDVVNLGVGIADGVASVAAEEGWSDLFTLTVEQGLVGGVPARGVIFGVATNPIAVMDQPYQFDFYDGGGLDITFLGFAQIDRRGNVNVSKFSKRVVGTGGFVNISQNASTVVFCGTFNAGGLNAVPGEGTLDLRSEGRHGKFVDEVEQITFSAEQAQLRGQRILYVTERAVFTLGDSGLLLIEIAPGIDLQRDVLDQLPGPVEVSPNLRTMDASLFTDQPLGEEWRRVVIEGEHA</sequence>
<comment type="similarity">
    <text evidence="1 3">Belongs to the 3-oxoacid CoA-transferase family.</text>
</comment>
<dbReference type="RefSeq" id="WP_378516872.1">
    <property type="nucleotide sequence ID" value="NZ_CBCSDI010000003.1"/>
</dbReference>
<dbReference type="SUPFAM" id="SSF100950">
    <property type="entry name" value="NagB/RpiA/CoA transferase-like"/>
    <property type="match status" value="2"/>
</dbReference>
<evidence type="ECO:0000256" key="3">
    <source>
        <dbReference type="PIRNR" id="PIRNR000858"/>
    </source>
</evidence>
<protein>
    <submittedName>
        <fullName evidence="4">Acyl CoA:acetate/3-ketoacid CoA transferase</fullName>
    </submittedName>
</protein>
<evidence type="ECO:0000313" key="5">
    <source>
        <dbReference type="Proteomes" id="UP001589698"/>
    </source>
</evidence>
<dbReference type="InterPro" id="IPR037171">
    <property type="entry name" value="NagB/RpiA_transferase-like"/>
</dbReference>
<name>A0ABV6DWR0_9ACTN</name>
<evidence type="ECO:0000256" key="2">
    <source>
        <dbReference type="ARBA" id="ARBA00022679"/>
    </source>
</evidence>
<dbReference type="SMART" id="SM00882">
    <property type="entry name" value="CoA_trans"/>
    <property type="match status" value="1"/>
</dbReference>
<dbReference type="GO" id="GO:0016740">
    <property type="term" value="F:transferase activity"/>
    <property type="evidence" value="ECO:0007669"/>
    <property type="project" value="UniProtKB-KW"/>
</dbReference>
<dbReference type="Pfam" id="PF01144">
    <property type="entry name" value="CoA_trans"/>
    <property type="match status" value="1"/>
</dbReference>
<dbReference type="PANTHER" id="PTHR43293">
    <property type="entry name" value="ACETATE COA-TRANSFERASE YDIF"/>
    <property type="match status" value="1"/>
</dbReference>
<dbReference type="InterPro" id="IPR004165">
    <property type="entry name" value="CoA_trans_fam_I"/>
</dbReference>
<dbReference type="PIRSF" id="PIRSF000858">
    <property type="entry name" value="SCOT-t"/>
    <property type="match status" value="1"/>
</dbReference>
<dbReference type="Proteomes" id="UP001589698">
    <property type="component" value="Unassembled WGS sequence"/>
</dbReference>
<dbReference type="InterPro" id="IPR014388">
    <property type="entry name" value="3-oxoacid_CoA-transferase"/>
</dbReference>
<keyword evidence="5" id="KW-1185">Reference proteome</keyword>
<evidence type="ECO:0000313" key="4">
    <source>
        <dbReference type="EMBL" id="MFC0221166.1"/>
    </source>
</evidence>
<organism evidence="4 5">
    <name type="scientific">Nocardioides zeicaulis</name>
    <dbReference type="NCBI Taxonomy" id="1776857"/>
    <lineage>
        <taxon>Bacteria</taxon>
        <taxon>Bacillati</taxon>
        <taxon>Actinomycetota</taxon>
        <taxon>Actinomycetes</taxon>
        <taxon>Propionibacteriales</taxon>
        <taxon>Nocardioidaceae</taxon>
        <taxon>Nocardioides</taxon>
    </lineage>
</organism>
<dbReference type="Gene3D" id="3.40.1080.10">
    <property type="entry name" value="Glutaconate Coenzyme A-transferase"/>
    <property type="match status" value="2"/>
</dbReference>
<evidence type="ECO:0000256" key="1">
    <source>
        <dbReference type="ARBA" id="ARBA00007154"/>
    </source>
</evidence>
<keyword evidence="2 3" id="KW-0808">Transferase</keyword>
<dbReference type="EMBL" id="JBHLXH010000001">
    <property type="protein sequence ID" value="MFC0221166.1"/>
    <property type="molecule type" value="Genomic_DNA"/>
</dbReference>
<dbReference type="PANTHER" id="PTHR43293:SF1">
    <property type="entry name" value="ACETATE COA-TRANSFERASE YDIF"/>
    <property type="match status" value="1"/>
</dbReference>
<proteinExistence type="inferred from homology"/>
<gene>
    <name evidence="4" type="ORF">ACFFJG_01630</name>
</gene>
<accession>A0ABV6DWR0</accession>
<reference evidence="4 5" key="1">
    <citation type="submission" date="2024-09" db="EMBL/GenBank/DDBJ databases">
        <authorList>
            <person name="Sun Q."/>
            <person name="Mori K."/>
        </authorList>
    </citation>
    <scope>NUCLEOTIDE SEQUENCE [LARGE SCALE GENOMIC DNA]</scope>
    <source>
        <strain evidence="4 5">CCM 8654</strain>
    </source>
</reference>